<dbReference type="InterPro" id="IPR034193">
    <property type="entry name" value="PCSK9_ProteinaseK-like"/>
</dbReference>
<evidence type="ECO:0000313" key="11">
    <source>
        <dbReference type="Proteomes" id="UP000799439"/>
    </source>
</evidence>
<name>A0A9P4J771_9PEZI</name>
<dbReference type="Gene3D" id="3.30.70.80">
    <property type="entry name" value="Peptidase S8 propeptide/proteinase inhibitor I9"/>
    <property type="match status" value="1"/>
</dbReference>
<dbReference type="PROSITE" id="PS00137">
    <property type="entry name" value="SUBTILASE_HIS"/>
    <property type="match status" value="1"/>
</dbReference>
<evidence type="ECO:0000256" key="5">
    <source>
        <dbReference type="ARBA" id="ARBA00022825"/>
    </source>
</evidence>
<evidence type="ECO:0000256" key="3">
    <source>
        <dbReference type="ARBA" id="ARBA00022729"/>
    </source>
</evidence>
<dbReference type="Proteomes" id="UP000799439">
    <property type="component" value="Unassembled WGS sequence"/>
</dbReference>
<dbReference type="InterPro" id="IPR037045">
    <property type="entry name" value="S8pro/Inhibitor_I9_sf"/>
</dbReference>
<evidence type="ECO:0000256" key="7">
    <source>
        <dbReference type="SAM" id="SignalP"/>
    </source>
</evidence>
<dbReference type="InterPro" id="IPR023827">
    <property type="entry name" value="Peptidase_S8_Asp-AS"/>
</dbReference>
<evidence type="ECO:0000313" key="10">
    <source>
        <dbReference type="EMBL" id="KAF2153678.1"/>
    </source>
</evidence>
<sequence>MGFFHTTARAALLATIALCIPTAIERDVNNSSDSSVADHSSPISNSYIITLKPETDVAQHLEHVQIIHSTNSIKTEDGEPFKGVTERYDIGDFHAYAGHFSDAVLNQIKARPDVADIEHDQSWSADSFEVDSTLKTQANAPYHLNQISHRALGNEKDGYVYDGGEAHGTFAYILDSGLKTTHKEFSQRMKRARNGFDVTGGEGYDTSGHGTHIASLIGGKTFGVAKDCMLIGVKVFWGDICTTSDFLKGYNWAVKSIRGTGTEDMSVINVSLGGGRAWSMNRAVTAAAKKGVTTVVSAGNDNTKVRWTGNAIVVGATDMKRNRAKFSNFGPKVALSAPGVNIQGAWIGYGDEKTLSVSGTSQAAALVSGVVLTLKATQKLKNNTATRDTLLKLATANVVGDANGSPTLFLYNGSGK</sequence>
<dbReference type="GO" id="GO:0006508">
    <property type="term" value="P:proteolysis"/>
    <property type="evidence" value="ECO:0007669"/>
    <property type="project" value="UniProtKB-KW"/>
</dbReference>
<protein>
    <submittedName>
        <fullName evidence="10">Subtilisin-like protein</fullName>
    </submittedName>
</protein>
<evidence type="ECO:0000259" key="8">
    <source>
        <dbReference type="Pfam" id="PF00082"/>
    </source>
</evidence>
<dbReference type="InterPro" id="IPR010259">
    <property type="entry name" value="S8pro/Inhibitor_I9"/>
</dbReference>
<keyword evidence="5 6" id="KW-0720">Serine protease</keyword>
<dbReference type="PRINTS" id="PR00723">
    <property type="entry name" value="SUBTILISIN"/>
</dbReference>
<gene>
    <name evidence="10" type="ORF">K461DRAFT_253725</name>
</gene>
<dbReference type="InterPro" id="IPR022398">
    <property type="entry name" value="Peptidase_S8_His-AS"/>
</dbReference>
<dbReference type="CDD" id="cd04077">
    <property type="entry name" value="Peptidases_S8_PCSK9_ProteinaseK_like"/>
    <property type="match status" value="1"/>
</dbReference>
<evidence type="ECO:0000256" key="1">
    <source>
        <dbReference type="ARBA" id="ARBA00011073"/>
    </source>
</evidence>
<feature type="domain" description="Inhibitor I9" evidence="9">
    <location>
        <begin position="46"/>
        <end position="124"/>
    </location>
</feature>
<feature type="active site" description="Charge relay system" evidence="6">
    <location>
        <position position="209"/>
    </location>
</feature>
<dbReference type="GO" id="GO:0004252">
    <property type="term" value="F:serine-type endopeptidase activity"/>
    <property type="evidence" value="ECO:0007669"/>
    <property type="project" value="UniProtKB-UniRule"/>
</dbReference>
<dbReference type="Gene3D" id="3.40.50.200">
    <property type="entry name" value="Peptidase S8/S53 domain"/>
    <property type="match status" value="1"/>
</dbReference>
<comment type="caution">
    <text evidence="10">The sequence shown here is derived from an EMBL/GenBank/DDBJ whole genome shotgun (WGS) entry which is preliminary data.</text>
</comment>
<evidence type="ECO:0000256" key="6">
    <source>
        <dbReference type="PROSITE-ProRule" id="PRU01240"/>
    </source>
</evidence>
<feature type="active site" description="Charge relay system" evidence="6">
    <location>
        <position position="175"/>
    </location>
</feature>
<evidence type="ECO:0000259" key="9">
    <source>
        <dbReference type="Pfam" id="PF05922"/>
    </source>
</evidence>
<dbReference type="InterPro" id="IPR000209">
    <property type="entry name" value="Peptidase_S8/S53_dom"/>
</dbReference>
<dbReference type="InterPro" id="IPR036852">
    <property type="entry name" value="Peptidase_S8/S53_dom_sf"/>
</dbReference>
<dbReference type="PROSITE" id="PS00136">
    <property type="entry name" value="SUBTILASE_ASP"/>
    <property type="match status" value="1"/>
</dbReference>
<dbReference type="SUPFAM" id="SSF52743">
    <property type="entry name" value="Subtilisin-like"/>
    <property type="match status" value="1"/>
</dbReference>
<feature type="domain" description="Peptidase S8/S53" evidence="8">
    <location>
        <begin position="173"/>
        <end position="397"/>
    </location>
</feature>
<dbReference type="Pfam" id="PF05922">
    <property type="entry name" value="Inhibitor_I9"/>
    <property type="match status" value="1"/>
</dbReference>
<dbReference type="OrthoDB" id="206201at2759"/>
<accession>A0A9P4J771</accession>
<dbReference type="PANTHER" id="PTHR43806:SF58">
    <property type="entry name" value="ALKALINE PROTEASE 1-RELATED"/>
    <property type="match status" value="1"/>
</dbReference>
<keyword evidence="4 6" id="KW-0378">Hydrolase</keyword>
<dbReference type="Pfam" id="PF00082">
    <property type="entry name" value="Peptidase_S8"/>
    <property type="match status" value="1"/>
</dbReference>
<dbReference type="InterPro" id="IPR050131">
    <property type="entry name" value="Peptidase_S8_subtilisin-like"/>
</dbReference>
<evidence type="ECO:0000256" key="2">
    <source>
        <dbReference type="ARBA" id="ARBA00022670"/>
    </source>
</evidence>
<keyword evidence="3 7" id="KW-0732">Signal</keyword>
<evidence type="ECO:0000256" key="4">
    <source>
        <dbReference type="ARBA" id="ARBA00022801"/>
    </source>
</evidence>
<dbReference type="SUPFAM" id="SSF54897">
    <property type="entry name" value="Protease propeptides/inhibitors"/>
    <property type="match status" value="1"/>
</dbReference>
<dbReference type="PANTHER" id="PTHR43806">
    <property type="entry name" value="PEPTIDASE S8"/>
    <property type="match status" value="1"/>
</dbReference>
<dbReference type="InterPro" id="IPR015500">
    <property type="entry name" value="Peptidase_S8_subtilisin-rel"/>
</dbReference>
<reference evidence="10" key="1">
    <citation type="journal article" date="2020" name="Stud. Mycol.">
        <title>101 Dothideomycetes genomes: a test case for predicting lifestyles and emergence of pathogens.</title>
        <authorList>
            <person name="Haridas S."/>
            <person name="Albert R."/>
            <person name="Binder M."/>
            <person name="Bloem J."/>
            <person name="Labutti K."/>
            <person name="Salamov A."/>
            <person name="Andreopoulos B."/>
            <person name="Baker S."/>
            <person name="Barry K."/>
            <person name="Bills G."/>
            <person name="Bluhm B."/>
            <person name="Cannon C."/>
            <person name="Castanera R."/>
            <person name="Culley D."/>
            <person name="Daum C."/>
            <person name="Ezra D."/>
            <person name="Gonzalez J."/>
            <person name="Henrissat B."/>
            <person name="Kuo A."/>
            <person name="Liang C."/>
            <person name="Lipzen A."/>
            <person name="Lutzoni F."/>
            <person name="Magnuson J."/>
            <person name="Mondo S."/>
            <person name="Nolan M."/>
            <person name="Ohm R."/>
            <person name="Pangilinan J."/>
            <person name="Park H.-J."/>
            <person name="Ramirez L."/>
            <person name="Alfaro M."/>
            <person name="Sun H."/>
            <person name="Tritt A."/>
            <person name="Yoshinaga Y."/>
            <person name="Zwiers L.-H."/>
            <person name="Turgeon B."/>
            <person name="Goodwin S."/>
            <person name="Spatafora J."/>
            <person name="Crous P."/>
            <person name="Grigoriev I."/>
        </authorList>
    </citation>
    <scope>NUCLEOTIDE SEQUENCE</scope>
    <source>
        <strain evidence="10">CBS 260.36</strain>
    </source>
</reference>
<proteinExistence type="inferred from homology"/>
<organism evidence="10 11">
    <name type="scientific">Myriangium duriaei CBS 260.36</name>
    <dbReference type="NCBI Taxonomy" id="1168546"/>
    <lineage>
        <taxon>Eukaryota</taxon>
        <taxon>Fungi</taxon>
        <taxon>Dikarya</taxon>
        <taxon>Ascomycota</taxon>
        <taxon>Pezizomycotina</taxon>
        <taxon>Dothideomycetes</taxon>
        <taxon>Dothideomycetidae</taxon>
        <taxon>Myriangiales</taxon>
        <taxon>Myriangiaceae</taxon>
        <taxon>Myriangium</taxon>
    </lineage>
</organism>
<comment type="similarity">
    <text evidence="1 6">Belongs to the peptidase S8 family.</text>
</comment>
<dbReference type="AlphaFoldDB" id="A0A9P4J771"/>
<keyword evidence="11" id="KW-1185">Reference proteome</keyword>
<feature type="signal peptide" evidence="7">
    <location>
        <begin position="1"/>
        <end position="26"/>
    </location>
</feature>
<feature type="active site" description="Charge relay system" evidence="6">
    <location>
        <position position="361"/>
    </location>
</feature>
<feature type="chain" id="PRO_5040283948" evidence="7">
    <location>
        <begin position="27"/>
        <end position="416"/>
    </location>
</feature>
<dbReference type="EMBL" id="ML996084">
    <property type="protein sequence ID" value="KAF2153678.1"/>
    <property type="molecule type" value="Genomic_DNA"/>
</dbReference>
<dbReference type="GO" id="GO:0005576">
    <property type="term" value="C:extracellular region"/>
    <property type="evidence" value="ECO:0007669"/>
    <property type="project" value="UniProtKB-ARBA"/>
</dbReference>
<dbReference type="PROSITE" id="PS51892">
    <property type="entry name" value="SUBTILASE"/>
    <property type="match status" value="1"/>
</dbReference>
<keyword evidence="2 6" id="KW-0645">Protease</keyword>